<feature type="coiled-coil region" evidence="8">
    <location>
        <begin position="182"/>
        <end position="209"/>
    </location>
</feature>
<organism evidence="10 11">
    <name type="scientific">Celeribacter halophilus</name>
    <dbReference type="NCBI Taxonomy" id="576117"/>
    <lineage>
        <taxon>Bacteria</taxon>
        <taxon>Pseudomonadati</taxon>
        <taxon>Pseudomonadota</taxon>
        <taxon>Alphaproteobacteria</taxon>
        <taxon>Rhodobacterales</taxon>
        <taxon>Roseobacteraceae</taxon>
        <taxon>Celeribacter</taxon>
    </lineage>
</organism>
<proteinExistence type="inferred from homology"/>
<comment type="similarity">
    <text evidence="2">Belongs to the outer membrane factor (OMF) (TC 1.B.17) family.</text>
</comment>
<dbReference type="AlphaFoldDB" id="A0A1I3MQI8"/>
<dbReference type="Proteomes" id="UP000183299">
    <property type="component" value="Unassembled WGS sequence"/>
</dbReference>
<dbReference type="InterPro" id="IPR003423">
    <property type="entry name" value="OMP_efflux"/>
</dbReference>
<keyword evidence="8" id="KW-0175">Coiled coil</keyword>
<dbReference type="GO" id="GO:0015562">
    <property type="term" value="F:efflux transmembrane transporter activity"/>
    <property type="evidence" value="ECO:0007669"/>
    <property type="project" value="InterPro"/>
</dbReference>
<dbReference type="InterPro" id="IPR051906">
    <property type="entry name" value="TolC-like"/>
</dbReference>
<evidence type="ECO:0000313" key="11">
    <source>
        <dbReference type="Proteomes" id="UP000183299"/>
    </source>
</evidence>
<dbReference type="PANTHER" id="PTHR30026">
    <property type="entry name" value="OUTER MEMBRANE PROTEIN TOLC"/>
    <property type="match status" value="1"/>
</dbReference>
<dbReference type="GO" id="GO:0015288">
    <property type="term" value="F:porin activity"/>
    <property type="evidence" value="ECO:0007669"/>
    <property type="project" value="TreeGrafter"/>
</dbReference>
<dbReference type="Pfam" id="PF02321">
    <property type="entry name" value="OEP"/>
    <property type="match status" value="2"/>
</dbReference>
<dbReference type="SUPFAM" id="SSF56954">
    <property type="entry name" value="Outer membrane efflux proteins (OEP)"/>
    <property type="match status" value="1"/>
</dbReference>
<name>A0A1I3MQI8_9RHOB</name>
<gene>
    <name evidence="10" type="ORF">SAMN04488138_101104</name>
</gene>
<comment type="subcellular location">
    <subcellularLocation>
        <location evidence="1">Cell outer membrane</location>
    </subcellularLocation>
</comment>
<evidence type="ECO:0000256" key="2">
    <source>
        <dbReference type="ARBA" id="ARBA00007613"/>
    </source>
</evidence>
<keyword evidence="11" id="KW-1185">Reference proteome</keyword>
<evidence type="ECO:0000256" key="4">
    <source>
        <dbReference type="ARBA" id="ARBA00022452"/>
    </source>
</evidence>
<feature type="chain" id="PRO_5010307833" evidence="9">
    <location>
        <begin position="30"/>
        <end position="466"/>
    </location>
</feature>
<dbReference type="Gene3D" id="1.20.1600.10">
    <property type="entry name" value="Outer membrane efflux proteins (OEP)"/>
    <property type="match status" value="1"/>
</dbReference>
<evidence type="ECO:0000256" key="3">
    <source>
        <dbReference type="ARBA" id="ARBA00022448"/>
    </source>
</evidence>
<evidence type="ECO:0000256" key="5">
    <source>
        <dbReference type="ARBA" id="ARBA00022692"/>
    </source>
</evidence>
<evidence type="ECO:0000256" key="9">
    <source>
        <dbReference type="SAM" id="SignalP"/>
    </source>
</evidence>
<dbReference type="GeneID" id="98663579"/>
<evidence type="ECO:0000313" key="10">
    <source>
        <dbReference type="EMBL" id="SFI99219.1"/>
    </source>
</evidence>
<evidence type="ECO:0000256" key="8">
    <source>
        <dbReference type="SAM" id="Coils"/>
    </source>
</evidence>
<dbReference type="NCBIfam" id="TIGR01844">
    <property type="entry name" value="type_I_sec_TolC"/>
    <property type="match status" value="1"/>
</dbReference>
<keyword evidence="4" id="KW-1134">Transmembrane beta strand</keyword>
<evidence type="ECO:0000256" key="7">
    <source>
        <dbReference type="ARBA" id="ARBA00023237"/>
    </source>
</evidence>
<dbReference type="RefSeq" id="WP_066603006.1">
    <property type="nucleotide sequence ID" value="NZ_FORY01000001.1"/>
</dbReference>
<keyword evidence="7" id="KW-0998">Cell outer membrane</keyword>
<protein>
    <submittedName>
        <fullName evidence="10">Outer membrane protein</fullName>
    </submittedName>
</protein>
<dbReference type="GO" id="GO:0009279">
    <property type="term" value="C:cell outer membrane"/>
    <property type="evidence" value="ECO:0007669"/>
    <property type="project" value="UniProtKB-SubCell"/>
</dbReference>
<evidence type="ECO:0000256" key="1">
    <source>
        <dbReference type="ARBA" id="ARBA00004442"/>
    </source>
</evidence>
<reference evidence="10 11" key="1">
    <citation type="submission" date="2016-10" db="EMBL/GenBank/DDBJ databases">
        <authorList>
            <person name="de Groot N.N."/>
        </authorList>
    </citation>
    <scope>NUCLEOTIDE SEQUENCE [LARGE SCALE GENOMIC DNA]</scope>
    <source>
        <strain evidence="10 11">CGMCC 1.8891</strain>
    </source>
</reference>
<feature type="signal peptide" evidence="9">
    <location>
        <begin position="1"/>
        <end position="29"/>
    </location>
</feature>
<evidence type="ECO:0000256" key="6">
    <source>
        <dbReference type="ARBA" id="ARBA00023136"/>
    </source>
</evidence>
<dbReference type="InterPro" id="IPR010130">
    <property type="entry name" value="T1SS_OMP_TolC"/>
</dbReference>
<keyword evidence="9" id="KW-0732">Signal</keyword>
<dbReference type="PANTHER" id="PTHR30026:SF22">
    <property type="entry name" value="OUTER MEMBRANE EFFLUX PROTEIN"/>
    <property type="match status" value="1"/>
</dbReference>
<sequence>MSKSNSIKKTLFAGVAALGIGAVPMASWAETLGDALASAYKTSGLLEQNRATLRATDEGVSQAMAALRPSLSYSYSGGKTIYDADTYGEWSNTLSLVASADLYTFGRNKLAVDVQKEFVLATRAALVNIEQTVLADAVDAYMGVREAQAVLNLRQSAVRLNQQNLRAAQDRFEVGEITRTEVSQYEAQLASTRAELAAAQGELAAARETYKVAIGHYPEKLSSPPNIKLPVSGVEAAVTLAKQKHPGIVALQHEVRAHDITVEVAERSILPTVDASISHSVTDNTNSSAYEDNYTSLSVGVSGTIYSGGSIASQVREAIADRDASRAELLQTTREVEQSVRTNWSLLSVYAASEEASNAYVKAQRVAYDGVKEEADLGAATTLDVLDAEQDLLDAQVSAIQARIARETQAFSVLQSMGLLTVDQLKLDVPVYDPSAYYNAVKNAPTTYVSPQGEKLDRVLKGLMKD</sequence>
<dbReference type="GO" id="GO:1990281">
    <property type="term" value="C:efflux pump complex"/>
    <property type="evidence" value="ECO:0007669"/>
    <property type="project" value="TreeGrafter"/>
</dbReference>
<keyword evidence="5" id="KW-0812">Transmembrane</keyword>
<keyword evidence="6" id="KW-0472">Membrane</keyword>
<dbReference type="EMBL" id="FORY01000001">
    <property type="protein sequence ID" value="SFI99219.1"/>
    <property type="molecule type" value="Genomic_DNA"/>
</dbReference>
<accession>A0A1I3MQI8</accession>
<keyword evidence="3" id="KW-0813">Transport</keyword>
<dbReference type="STRING" id="576117.SAMN04488138_101104"/>